<organism evidence="4 7">
    <name type="scientific">Paraburkholderia ginsengiterrae</name>
    <dbReference type="NCBI Taxonomy" id="1462993"/>
    <lineage>
        <taxon>Bacteria</taxon>
        <taxon>Pseudomonadati</taxon>
        <taxon>Pseudomonadota</taxon>
        <taxon>Betaproteobacteria</taxon>
        <taxon>Burkholderiales</taxon>
        <taxon>Burkholderiaceae</taxon>
        <taxon>Paraburkholderia</taxon>
    </lineage>
</organism>
<dbReference type="RefSeq" id="WP_075643523.1">
    <property type="nucleotide sequence ID" value="NZ_LXJZ01000100.1"/>
</dbReference>
<proteinExistence type="predicted"/>
<dbReference type="OrthoDB" id="9800897at2"/>
<dbReference type="Proteomes" id="UP000077961">
    <property type="component" value="Unassembled WGS sequence"/>
</dbReference>
<dbReference type="InterPro" id="IPR001789">
    <property type="entry name" value="Sig_transdc_resp-reg_receiver"/>
</dbReference>
<evidence type="ECO:0000313" key="4">
    <source>
        <dbReference type="EMBL" id="OAJ59491.1"/>
    </source>
</evidence>
<protein>
    <recommendedName>
        <fullName evidence="3">Response regulatory domain-containing protein</fullName>
    </recommendedName>
</protein>
<dbReference type="PANTHER" id="PTHR44591:SF3">
    <property type="entry name" value="RESPONSE REGULATORY DOMAIN-CONTAINING PROTEIN"/>
    <property type="match status" value="1"/>
</dbReference>
<sequence>MPTVLLVDDDPSLLSALHAILRQAGFSIDIAIDGAVALSAVHAKVPDVIVSDNMMPVMSGIELWRTLATHPVYSRIPFLLLSAIDGFPSDVHPTAFLRKPYSPAKLLALIEGWTGP</sequence>
<dbReference type="SUPFAM" id="SSF52172">
    <property type="entry name" value="CheY-like"/>
    <property type="match status" value="1"/>
</dbReference>
<evidence type="ECO:0000256" key="2">
    <source>
        <dbReference type="PROSITE-ProRule" id="PRU00169"/>
    </source>
</evidence>
<feature type="domain" description="Response regulatory" evidence="3">
    <location>
        <begin position="3"/>
        <end position="114"/>
    </location>
</feature>
<dbReference type="AlphaFoldDB" id="A0A1A9N7T7"/>
<gene>
    <name evidence="5" type="ORF">A6V36_24550</name>
    <name evidence="4" type="ORF">A6V37_26980</name>
</gene>
<evidence type="ECO:0000256" key="1">
    <source>
        <dbReference type="ARBA" id="ARBA00022553"/>
    </source>
</evidence>
<accession>A0A1A9N7T7</accession>
<feature type="modified residue" description="4-aspartylphosphate" evidence="2">
    <location>
        <position position="52"/>
    </location>
</feature>
<dbReference type="InterPro" id="IPR050595">
    <property type="entry name" value="Bact_response_regulator"/>
</dbReference>
<dbReference type="SMART" id="SM00448">
    <property type="entry name" value="REC"/>
    <property type="match status" value="1"/>
</dbReference>
<dbReference type="GO" id="GO:0000160">
    <property type="term" value="P:phosphorelay signal transduction system"/>
    <property type="evidence" value="ECO:0007669"/>
    <property type="project" value="InterPro"/>
</dbReference>
<dbReference type="EMBL" id="LXJZ01000100">
    <property type="protein sequence ID" value="OAJ60840.1"/>
    <property type="molecule type" value="Genomic_DNA"/>
</dbReference>
<dbReference type="Proteomes" id="UP000078116">
    <property type="component" value="Unassembled WGS sequence"/>
</dbReference>
<name>A0A1A9N7T7_9BURK</name>
<dbReference type="InterPro" id="IPR011006">
    <property type="entry name" value="CheY-like_superfamily"/>
</dbReference>
<comment type="caution">
    <text evidence="4">The sequence shown here is derived from an EMBL/GenBank/DDBJ whole genome shotgun (WGS) entry which is preliminary data.</text>
</comment>
<reference evidence="6 7" key="1">
    <citation type="submission" date="2016-04" db="EMBL/GenBank/DDBJ databases">
        <title>Reclassification of Paraburkholderia panaciterrae (Farh et al. 2015) Dobritsa &amp; Samadpour 2016 as a later homotypic synonym of Paraburkholderia ginsengiterrae (Farh et al. 2015) Dobritsa &amp; Samadpour 2016.</title>
        <authorList>
            <person name="Dobritsa A.P."/>
            <person name="Kutumbaka K."/>
            <person name="Samadpour M."/>
        </authorList>
    </citation>
    <scope>NUCLEOTIDE SEQUENCE [LARGE SCALE GENOMIC DNA]</scope>
    <source>
        <strain evidence="4 7">DCY85</strain>
        <strain evidence="5 6">DCY85-1</strain>
    </source>
</reference>
<evidence type="ECO:0000259" key="3">
    <source>
        <dbReference type="PROSITE" id="PS50110"/>
    </source>
</evidence>
<evidence type="ECO:0000313" key="6">
    <source>
        <dbReference type="Proteomes" id="UP000077961"/>
    </source>
</evidence>
<dbReference type="PANTHER" id="PTHR44591">
    <property type="entry name" value="STRESS RESPONSE REGULATOR PROTEIN 1"/>
    <property type="match status" value="1"/>
</dbReference>
<dbReference type="Gene3D" id="3.40.50.2300">
    <property type="match status" value="1"/>
</dbReference>
<dbReference type="Pfam" id="PF00072">
    <property type="entry name" value="Response_reg"/>
    <property type="match status" value="1"/>
</dbReference>
<dbReference type="EMBL" id="LXKA01000265">
    <property type="protein sequence ID" value="OAJ59491.1"/>
    <property type="molecule type" value="Genomic_DNA"/>
</dbReference>
<evidence type="ECO:0000313" key="5">
    <source>
        <dbReference type="EMBL" id="OAJ60840.1"/>
    </source>
</evidence>
<evidence type="ECO:0000313" key="7">
    <source>
        <dbReference type="Proteomes" id="UP000078116"/>
    </source>
</evidence>
<dbReference type="STRING" id="1462993.A6V36_24550"/>
<dbReference type="PROSITE" id="PS50110">
    <property type="entry name" value="RESPONSE_REGULATORY"/>
    <property type="match status" value="1"/>
</dbReference>
<keyword evidence="1 2" id="KW-0597">Phosphoprotein</keyword>
<keyword evidence="6" id="KW-1185">Reference proteome</keyword>